<reference evidence="4 5" key="1">
    <citation type="submission" date="2017-09" db="EMBL/GenBank/DDBJ databases">
        <title>Depth-based differentiation of microbial function through sediment-hosted aquifers and enrichment of novel symbionts in the deep terrestrial subsurface.</title>
        <authorList>
            <person name="Probst A.J."/>
            <person name="Ladd B."/>
            <person name="Jarett J.K."/>
            <person name="Geller-Mcgrath D.E."/>
            <person name="Sieber C.M."/>
            <person name="Emerson J.B."/>
            <person name="Anantharaman K."/>
            <person name="Thomas B.C."/>
            <person name="Malmstrom R."/>
            <person name="Stieglmeier M."/>
            <person name="Klingl A."/>
            <person name="Woyke T."/>
            <person name="Ryan C.M."/>
            <person name="Banfield J.F."/>
        </authorList>
    </citation>
    <scope>NUCLEOTIDE SEQUENCE [LARGE SCALE GENOMIC DNA]</scope>
    <source>
        <strain evidence="4">CG23_combo_of_CG06-09_8_20_14_all_37_87_8</strain>
    </source>
</reference>
<protein>
    <recommendedName>
        <fullName evidence="6">CDP-alcohol phosphatidyltransferase</fullName>
    </recommendedName>
</protein>
<organism evidence="4 5">
    <name type="scientific">bacterium (Candidatus Gribaldobacteria) CG23_combo_of_CG06-09_8_20_14_all_37_87_8</name>
    <dbReference type="NCBI Taxonomy" id="2014278"/>
    <lineage>
        <taxon>Bacteria</taxon>
        <taxon>Candidatus Gribaldobacteria</taxon>
    </lineage>
</organism>
<keyword evidence="3" id="KW-1133">Transmembrane helix</keyword>
<dbReference type="Gene3D" id="1.20.120.1760">
    <property type="match status" value="1"/>
</dbReference>
<evidence type="ECO:0000313" key="5">
    <source>
        <dbReference type="Proteomes" id="UP000230447"/>
    </source>
</evidence>
<dbReference type="InterPro" id="IPR043130">
    <property type="entry name" value="CDP-OH_PTrfase_TM_dom"/>
</dbReference>
<dbReference type="AlphaFoldDB" id="A0A2G9ZE98"/>
<evidence type="ECO:0000313" key="4">
    <source>
        <dbReference type="EMBL" id="PIP31484.1"/>
    </source>
</evidence>
<dbReference type="GO" id="GO:0016780">
    <property type="term" value="F:phosphotransferase activity, for other substituted phosphate groups"/>
    <property type="evidence" value="ECO:0007669"/>
    <property type="project" value="InterPro"/>
</dbReference>
<sequence length="249" mass="29025">MSRRTKDVVASKVHDIGEFISNKVFLSLPFTPTQLNLASFFSIVIAAFLFSFGQFKFNFLALFFIAIGTQFDYADGVVARARKQTNRFGGWFDPFLDLIGQHLIFIGMCFGVLRNYEFNPFITFLCFFGFWSIALNNFIGKEFNRTFGFDSYVGHQDFNDKFHAFRKISFFDSFLFNTVAPSSFIYFVLFTVRYFLLLGIVLNNMLLTVVLITFFGLLRAFLMIWAFVLYLREDTKHRVSKVLLEIEKK</sequence>
<name>A0A2G9ZE98_9BACT</name>
<dbReference type="EMBL" id="PCSB01000070">
    <property type="protein sequence ID" value="PIP31484.1"/>
    <property type="molecule type" value="Genomic_DNA"/>
</dbReference>
<dbReference type="Pfam" id="PF01066">
    <property type="entry name" value="CDP-OH_P_transf"/>
    <property type="match status" value="1"/>
</dbReference>
<proteinExistence type="inferred from homology"/>
<keyword evidence="3" id="KW-0472">Membrane</keyword>
<dbReference type="GO" id="GO:0008654">
    <property type="term" value="P:phospholipid biosynthetic process"/>
    <property type="evidence" value="ECO:0007669"/>
    <property type="project" value="InterPro"/>
</dbReference>
<keyword evidence="1 2" id="KW-0808">Transferase</keyword>
<comment type="similarity">
    <text evidence="2">Belongs to the CDP-alcohol phosphatidyltransferase class-I family.</text>
</comment>
<gene>
    <name evidence="4" type="ORF">COX24_03390</name>
</gene>
<comment type="caution">
    <text evidence="4">The sequence shown here is derived from an EMBL/GenBank/DDBJ whole genome shotgun (WGS) entry which is preliminary data.</text>
</comment>
<evidence type="ECO:0000256" key="1">
    <source>
        <dbReference type="ARBA" id="ARBA00022679"/>
    </source>
</evidence>
<dbReference type="GO" id="GO:0016020">
    <property type="term" value="C:membrane"/>
    <property type="evidence" value="ECO:0007669"/>
    <property type="project" value="InterPro"/>
</dbReference>
<keyword evidence="3" id="KW-0812">Transmembrane</keyword>
<dbReference type="InterPro" id="IPR048254">
    <property type="entry name" value="CDP_ALCOHOL_P_TRANSF_CS"/>
</dbReference>
<evidence type="ECO:0000256" key="3">
    <source>
        <dbReference type="SAM" id="Phobius"/>
    </source>
</evidence>
<feature type="transmembrane region" description="Helical" evidence="3">
    <location>
        <begin position="208"/>
        <end position="231"/>
    </location>
</feature>
<evidence type="ECO:0000256" key="2">
    <source>
        <dbReference type="RuleBase" id="RU003750"/>
    </source>
</evidence>
<feature type="transmembrane region" description="Helical" evidence="3">
    <location>
        <begin position="119"/>
        <end position="139"/>
    </location>
</feature>
<dbReference type="PROSITE" id="PS00379">
    <property type="entry name" value="CDP_ALCOHOL_P_TRANSF"/>
    <property type="match status" value="1"/>
</dbReference>
<evidence type="ECO:0008006" key="6">
    <source>
        <dbReference type="Google" id="ProtNLM"/>
    </source>
</evidence>
<feature type="transmembrane region" description="Helical" evidence="3">
    <location>
        <begin position="174"/>
        <end position="196"/>
    </location>
</feature>
<accession>A0A2G9ZE98</accession>
<dbReference type="InterPro" id="IPR000462">
    <property type="entry name" value="CDP-OH_P_trans"/>
</dbReference>
<feature type="transmembrane region" description="Helical" evidence="3">
    <location>
        <begin position="91"/>
        <end position="113"/>
    </location>
</feature>
<dbReference type="Proteomes" id="UP000230447">
    <property type="component" value="Unassembled WGS sequence"/>
</dbReference>